<feature type="transmembrane region" description="Helical" evidence="1">
    <location>
        <begin position="20"/>
        <end position="53"/>
    </location>
</feature>
<name>L0NB74_9HYPH</name>
<keyword evidence="3" id="KW-1185">Reference proteome</keyword>
<dbReference type="RefSeq" id="WP_052637268.1">
    <property type="nucleotide sequence ID" value="NZ_FO082820.1"/>
</dbReference>
<keyword evidence="1" id="KW-1133">Transmembrane helix</keyword>
<feature type="transmembrane region" description="Helical" evidence="1">
    <location>
        <begin position="97"/>
        <end position="118"/>
    </location>
</feature>
<dbReference type="EMBL" id="FO082820">
    <property type="protein sequence ID" value="CCF18310.1"/>
    <property type="molecule type" value="Genomic_DNA"/>
</dbReference>
<dbReference type="AlphaFoldDB" id="L0NB74"/>
<reference evidence="2 3" key="1">
    <citation type="journal article" date="2013" name="Genome Biol. Evol.">
        <title>Life in an arsenic-containing gold mine: genome and physiology of the autotrophic arsenite-oxidizing bacterium rhizobium sp. NT-26.</title>
        <authorList>
            <person name="Andres J."/>
            <person name="Arsene-Ploetze F."/>
            <person name="Barbe V."/>
            <person name="Brochier-Armanet C."/>
            <person name="Cleiss-Arnold J."/>
            <person name="Coppee J.Y."/>
            <person name="Dillies M.A."/>
            <person name="Geist"/>
            <person name="L"/>
            <person name="Joublin A."/>
            <person name="Koechler S."/>
            <person name="Lassalle F."/>
            <person name="Marchal M."/>
            <person name="Medigue C."/>
            <person name="Muller D."/>
            <person name="Nesme X."/>
            <person name="Plewniak F."/>
            <person name="Proux C."/>
            <person name="Ramirez-Bahena M.H."/>
            <person name="Schenowitz C."/>
            <person name="Sismeiro O."/>
            <person name="Vallenet D."/>
            <person name="Santini J.M."/>
            <person name="Bertin P.N."/>
        </authorList>
    </citation>
    <scope>NUCLEOTIDE SEQUENCE [LARGE SCALE GENOMIC DNA]</scope>
    <source>
        <strain evidence="2 3">NT-26</strain>
    </source>
</reference>
<keyword evidence="1" id="KW-0812">Transmembrane</keyword>
<evidence type="ECO:0000256" key="1">
    <source>
        <dbReference type="SAM" id="Phobius"/>
    </source>
</evidence>
<dbReference type="KEGG" id="rht:NT26_0586"/>
<dbReference type="Proteomes" id="UP000010792">
    <property type="component" value="Chromosome"/>
</dbReference>
<gene>
    <name evidence="2" type="ORF">NT26_0586</name>
</gene>
<feature type="transmembrane region" description="Helical" evidence="1">
    <location>
        <begin position="65"/>
        <end position="85"/>
    </location>
</feature>
<sequence length="131" mass="14353">MFESFGEQAPANLSRRRHPTLWLIAFCFVLASVLILAVINFFGLFFGVTVRLLGRDGVKFNFIQLFGRIPLIGITVPLLFGYAIFHNVKINGAMTAILPSILTTTVAVALLGAIIYLNNKSGAQIARRSKA</sequence>
<organism evidence="2 3">
    <name type="scientific">Pseudorhizobium banfieldiae</name>
    <dbReference type="NCBI Taxonomy" id="1125847"/>
    <lineage>
        <taxon>Bacteria</taxon>
        <taxon>Pseudomonadati</taxon>
        <taxon>Pseudomonadota</taxon>
        <taxon>Alphaproteobacteria</taxon>
        <taxon>Hyphomicrobiales</taxon>
        <taxon>Rhizobiaceae</taxon>
        <taxon>Rhizobium/Agrobacterium group</taxon>
        <taxon>Pseudorhizobium</taxon>
    </lineage>
</organism>
<accession>L0NB74</accession>
<keyword evidence="1" id="KW-0472">Membrane</keyword>
<evidence type="ECO:0000313" key="3">
    <source>
        <dbReference type="Proteomes" id="UP000010792"/>
    </source>
</evidence>
<protein>
    <submittedName>
        <fullName evidence="2">Uncharacterized protein</fullName>
    </submittedName>
</protein>
<evidence type="ECO:0000313" key="2">
    <source>
        <dbReference type="EMBL" id="CCF18310.1"/>
    </source>
</evidence>
<proteinExistence type="predicted"/>
<dbReference type="STRING" id="1125847.NT26_0586"/>